<evidence type="ECO:0000256" key="1">
    <source>
        <dbReference type="ARBA" id="ARBA00011245"/>
    </source>
</evidence>
<keyword evidence="2" id="KW-0436">Ligase</keyword>
<evidence type="ECO:0000259" key="5">
    <source>
        <dbReference type="Pfam" id="PF01406"/>
    </source>
</evidence>
<dbReference type="PANTHER" id="PTHR10890">
    <property type="entry name" value="CYSTEINYL-TRNA SYNTHETASE"/>
    <property type="match status" value="1"/>
</dbReference>
<gene>
    <name evidence="6" type="ORF">ACD_78C00364G0003</name>
</gene>
<feature type="non-terminal residue" evidence="6">
    <location>
        <position position="369"/>
    </location>
</feature>
<evidence type="ECO:0000256" key="3">
    <source>
        <dbReference type="ARBA" id="ARBA00022741"/>
    </source>
</evidence>
<organism evidence="6">
    <name type="scientific">uncultured bacterium</name>
    <name type="common">gcode 4</name>
    <dbReference type="NCBI Taxonomy" id="1234023"/>
    <lineage>
        <taxon>Bacteria</taxon>
        <taxon>environmental samples</taxon>
    </lineage>
</organism>
<protein>
    <submittedName>
        <fullName evidence="6">Cysteinyl-tRNA synthetase</fullName>
    </submittedName>
</protein>
<dbReference type="PRINTS" id="PR00983">
    <property type="entry name" value="TRNASYNTHCYS"/>
</dbReference>
<comment type="caution">
    <text evidence="6">The sequence shown here is derived from an EMBL/GenBank/DDBJ whole genome shotgun (WGS) entry which is preliminary data.</text>
</comment>
<dbReference type="Gene3D" id="3.40.50.620">
    <property type="entry name" value="HUPs"/>
    <property type="match status" value="1"/>
</dbReference>
<dbReference type="GO" id="GO:0006423">
    <property type="term" value="P:cysteinyl-tRNA aminoacylation"/>
    <property type="evidence" value="ECO:0007669"/>
    <property type="project" value="TreeGrafter"/>
</dbReference>
<keyword evidence="6" id="KW-0030">Aminoacyl-tRNA synthetase</keyword>
<feature type="domain" description="tRNA synthetases class I catalytic" evidence="5">
    <location>
        <begin position="15"/>
        <end position="199"/>
    </location>
</feature>
<dbReference type="SUPFAM" id="SSF52374">
    <property type="entry name" value="Nucleotidylyl transferase"/>
    <property type="match status" value="1"/>
</dbReference>
<keyword evidence="3" id="KW-0547">Nucleotide-binding</keyword>
<sequence length="369" mass="42731">MLQIYNTLTQTKERFKPLRQELVKVYYCGPTPYDYAHIGNLRAYLFSDTVVRTLRYLGYPVQTVMNVTDIDDKTIRDSQKSGKSLQEFTEFFTEAFFTDLGRLHIQRADTVAPISTLIDDMVVMIQWLIDKGYAYLADDGSIYYRVDKFKTYGQLAHLDMKGMKAGARVNSDEYEKESVADFALWKAYDQEVDGPNKWDAHFIVPTSQTGQISHEGWETEWGVRIMYSEWVSQDWMGNMPVSDVVVPGRPGWHIECSACNMRYFGPQIDIHMGAIDNLFPHHQNEVAQTEAYTGKKFAGYWMHGGHLLVDNAKMSKSKKNFYTLSEIVEKVPTEKPDMVYRAFRLMTLQTQYRENFNFTFDRLAAAIQT</sequence>
<dbReference type="InterPro" id="IPR032678">
    <property type="entry name" value="tRNA-synt_1_cat_dom"/>
</dbReference>
<dbReference type="AlphaFoldDB" id="K1YWA4"/>
<comment type="subunit">
    <text evidence="1">Monomer.</text>
</comment>
<dbReference type="GO" id="GO:0004817">
    <property type="term" value="F:cysteine-tRNA ligase activity"/>
    <property type="evidence" value="ECO:0007669"/>
    <property type="project" value="TreeGrafter"/>
</dbReference>
<dbReference type="GO" id="GO:0005737">
    <property type="term" value="C:cytoplasm"/>
    <property type="evidence" value="ECO:0007669"/>
    <property type="project" value="TreeGrafter"/>
</dbReference>
<proteinExistence type="predicted"/>
<keyword evidence="4" id="KW-0067">ATP-binding</keyword>
<reference evidence="6" key="1">
    <citation type="journal article" date="2012" name="Science">
        <title>Fermentation, hydrogen, and sulfur metabolism in multiple uncultivated bacterial phyla.</title>
        <authorList>
            <person name="Wrighton K.C."/>
            <person name="Thomas B.C."/>
            <person name="Sharon I."/>
            <person name="Miller C.S."/>
            <person name="Castelle C.J."/>
            <person name="VerBerkmoes N.C."/>
            <person name="Wilkins M.J."/>
            <person name="Hettich R.L."/>
            <person name="Lipton M.S."/>
            <person name="Williams K.H."/>
            <person name="Long P.E."/>
            <person name="Banfield J.F."/>
        </authorList>
    </citation>
    <scope>NUCLEOTIDE SEQUENCE [LARGE SCALE GENOMIC DNA]</scope>
</reference>
<dbReference type="PANTHER" id="PTHR10890:SF3">
    <property type="entry name" value="CYSTEINE--TRNA LIGASE, CYTOPLASMIC"/>
    <property type="match status" value="1"/>
</dbReference>
<dbReference type="EMBL" id="AMFJ01034364">
    <property type="protein sequence ID" value="EKD29544.1"/>
    <property type="molecule type" value="Genomic_DNA"/>
</dbReference>
<dbReference type="Pfam" id="PF01406">
    <property type="entry name" value="tRNA-synt_1e"/>
    <property type="match status" value="2"/>
</dbReference>
<dbReference type="InterPro" id="IPR014729">
    <property type="entry name" value="Rossmann-like_a/b/a_fold"/>
</dbReference>
<accession>K1YWA4</accession>
<evidence type="ECO:0000256" key="4">
    <source>
        <dbReference type="ARBA" id="ARBA00022840"/>
    </source>
</evidence>
<evidence type="ECO:0000313" key="6">
    <source>
        <dbReference type="EMBL" id="EKD29544.1"/>
    </source>
</evidence>
<evidence type="ECO:0000256" key="2">
    <source>
        <dbReference type="ARBA" id="ARBA00022598"/>
    </source>
</evidence>
<dbReference type="GO" id="GO:0005524">
    <property type="term" value="F:ATP binding"/>
    <property type="evidence" value="ECO:0007669"/>
    <property type="project" value="UniProtKB-KW"/>
</dbReference>
<name>K1YWA4_9BACT</name>
<feature type="domain" description="tRNA synthetases class I catalytic" evidence="5">
    <location>
        <begin position="248"/>
        <end position="366"/>
    </location>
</feature>
<dbReference type="InterPro" id="IPR024909">
    <property type="entry name" value="Cys-tRNA/MSH_ligase"/>
</dbReference>